<accession>A0A6L4WMS6</accession>
<dbReference type="EMBL" id="WFKJ01000114">
    <property type="protein sequence ID" value="KAB7885270.1"/>
    <property type="molecule type" value="Genomic_DNA"/>
</dbReference>
<gene>
    <name evidence="2" type="ORF">GBG18_15010</name>
    <name evidence="1" type="ORF">GBG19_16510</name>
</gene>
<comment type="caution">
    <text evidence="1">The sequence shown here is derived from an EMBL/GenBank/DDBJ whole genome shotgun (WGS) entry which is preliminary data.</text>
</comment>
<protein>
    <submittedName>
        <fullName evidence="1">Uncharacterized protein</fullName>
    </submittedName>
</protein>
<evidence type="ECO:0000313" key="2">
    <source>
        <dbReference type="EMBL" id="KAB7885270.1"/>
    </source>
</evidence>
<sequence length="98" mass="11559">MQKNAKREEAIYIVGLLGALYNEKYIESTIKMLENNNFEDLLEFIEEVDIYKLENDFKHGGIWLIPPYPFFKLWDMDVRIIEDLLAKHNLNLKIVAGV</sequence>
<keyword evidence="3" id="KW-1185">Reference proteome</keyword>
<proteinExistence type="predicted"/>
<name>A0A6L4WMS6_9BACT</name>
<reference evidence="3 4" key="1">
    <citation type="submission" date="2019-10" db="EMBL/GenBank/DDBJ databases">
        <title>Poseidonibacter ostreae sp. nov., isolated from the gut of the Ostrea denselamellosa.</title>
        <authorList>
            <person name="Choi A."/>
        </authorList>
    </citation>
    <scope>NUCLEOTIDE SEQUENCE [LARGE SCALE GENOMIC DNA]</scope>
    <source>
        <strain evidence="1 4">SJOD-M-33</strain>
        <strain evidence="2 3">SJOD-M-5</strain>
    </source>
</reference>
<evidence type="ECO:0000313" key="1">
    <source>
        <dbReference type="EMBL" id="KAB7881934.1"/>
    </source>
</evidence>
<evidence type="ECO:0000313" key="3">
    <source>
        <dbReference type="Proteomes" id="UP000461010"/>
    </source>
</evidence>
<organism evidence="1 4">
    <name type="scientific">Poseidonibacter ostreae</name>
    <dbReference type="NCBI Taxonomy" id="2654171"/>
    <lineage>
        <taxon>Bacteria</taxon>
        <taxon>Pseudomonadati</taxon>
        <taxon>Campylobacterota</taxon>
        <taxon>Epsilonproteobacteria</taxon>
        <taxon>Campylobacterales</taxon>
        <taxon>Arcobacteraceae</taxon>
        <taxon>Poseidonibacter</taxon>
    </lineage>
</organism>
<dbReference type="AlphaFoldDB" id="A0A6L4WMS6"/>
<dbReference type="Proteomes" id="UP000461010">
    <property type="component" value="Unassembled WGS sequence"/>
</dbReference>
<dbReference type="RefSeq" id="WP_152192385.1">
    <property type="nucleotide sequence ID" value="NZ_WFKI01000124.1"/>
</dbReference>
<evidence type="ECO:0000313" key="4">
    <source>
        <dbReference type="Proteomes" id="UP000472839"/>
    </source>
</evidence>
<dbReference type="Proteomes" id="UP000472839">
    <property type="component" value="Unassembled WGS sequence"/>
</dbReference>
<dbReference type="EMBL" id="WFKK01000135">
    <property type="protein sequence ID" value="KAB7881934.1"/>
    <property type="molecule type" value="Genomic_DNA"/>
</dbReference>